<evidence type="ECO:0000256" key="1">
    <source>
        <dbReference type="ARBA" id="ARBA00022729"/>
    </source>
</evidence>
<feature type="compositionally biased region" description="Low complexity" evidence="2">
    <location>
        <begin position="387"/>
        <end position="401"/>
    </location>
</feature>
<dbReference type="Pfam" id="PF07501">
    <property type="entry name" value="G5"/>
    <property type="match status" value="1"/>
</dbReference>
<name>A0ABQ3MZB3_9BACI</name>
<sequence>MHKNQQLIKLFVVLLFSTAFIFSTSHFGAKAFESMTNADGKFSNGTTIGYLDVSGKTADEAKSLLEEKYPVWIKEAKIEMQYGEKITPFDLNDFHLDSQQTVNAIKDGQKNTAFITIDDSQVRAQLEILFPALNPSDVDMAKLTAGLNATASVFETNAQTFNLYSDYLASDKRKNDAVLTKAIVKLKEMPENLESIINENSKIDIPAESTFSLLEFAKANNITESDSLNVIATAIYEAILPTNFSIIERNIGTTLPDYARLGFEAKVSGSKNADFIIANPNKANYLLQLNLDDNQLKVSLKGSKFFYDYEISLQNKQKLAPKKIIQYSPQLLPGEINIQTKGKDGQIVKIYREVYEDNELIKSELLSEDYYPVVYQVEIHGLGQRKQSTSAQTAGSQSSDQNSNETPSSADTGQQDTKNSDLWGKPNEQPK</sequence>
<dbReference type="EMBL" id="BNDS01000002">
    <property type="protein sequence ID" value="GHH97191.1"/>
    <property type="molecule type" value="Genomic_DNA"/>
</dbReference>
<feature type="signal peptide" evidence="3">
    <location>
        <begin position="1"/>
        <end position="21"/>
    </location>
</feature>
<feature type="domain" description="G5" evidence="4">
    <location>
        <begin position="307"/>
        <end position="384"/>
    </location>
</feature>
<protein>
    <recommendedName>
        <fullName evidence="4">G5 domain-containing protein</fullName>
    </recommendedName>
</protein>
<dbReference type="Gene3D" id="2.20.230.10">
    <property type="entry name" value="Resuscitation-promoting factor rpfb"/>
    <property type="match status" value="1"/>
</dbReference>
<dbReference type="PANTHER" id="PTHR35788:SF1">
    <property type="entry name" value="EXPORTED PROTEIN"/>
    <property type="match status" value="1"/>
</dbReference>
<organism evidence="5 6">
    <name type="scientific">Neobacillus kokaensis</name>
    <dbReference type="NCBI Taxonomy" id="2759023"/>
    <lineage>
        <taxon>Bacteria</taxon>
        <taxon>Bacillati</taxon>
        <taxon>Bacillota</taxon>
        <taxon>Bacilli</taxon>
        <taxon>Bacillales</taxon>
        <taxon>Bacillaceae</taxon>
        <taxon>Neobacillus</taxon>
    </lineage>
</organism>
<dbReference type="InterPro" id="IPR011098">
    <property type="entry name" value="G5_dom"/>
</dbReference>
<evidence type="ECO:0000256" key="3">
    <source>
        <dbReference type="SAM" id="SignalP"/>
    </source>
</evidence>
<evidence type="ECO:0000256" key="2">
    <source>
        <dbReference type="SAM" id="MobiDB-lite"/>
    </source>
</evidence>
<feature type="compositionally biased region" description="Polar residues" evidence="2">
    <location>
        <begin position="402"/>
        <end position="417"/>
    </location>
</feature>
<feature type="chain" id="PRO_5045632741" description="G5 domain-containing protein" evidence="3">
    <location>
        <begin position="22"/>
        <end position="431"/>
    </location>
</feature>
<proteinExistence type="predicted"/>
<comment type="caution">
    <text evidence="5">The sequence shown here is derived from an EMBL/GenBank/DDBJ whole genome shotgun (WGS) entry which is preliminary data.</text>
</comment>
<accession>A0ABQ3MZB3</accession>
<evidence type="ECO:0000259" key="4">
    <source>
        <dbReference type="SMART" id="SM01208"/>
    </source>
</evidence>
<gene>
    <name evidence="5" type="ORF">AM1BK_07340</name>
</gene>
<dbReference type="InterPro" id="IPR007391">
    <property type="entry name" value="Vancomycin_resist_VanW"/>
</dbReference>
<keyword evidence="6" id="KW-1185">Reference proteome</keyword>
<dbReference type="Pfam" id="PF04294">
    <property type="entry name" value="VanW"/>
    <property type="match status" value="1"/>
</dbReference>
<dbReference type="PANTHER" id="PTHR35788">
    <property type="entry name" value="EXPORTED PROTEIN-RELATED"/>
    <property type="match status" value="1"/>
</dbReference>
<reference evidence="5 6" key="1">
    <citation type="journal article" date="2022" name="Int. J. Syst. Evol. Microbiol.">
        <title>Neobacillus kokaensis sp. nov., isolated from soil.</title>
        <authorList>
            <person name="Yuki K."/>
            <person name="Matsubara H."/>
            <person name="Yamaguchi S."/>
        </authorList>
    </citation>
    <scope>NUCLEOTIDE SEQUENCE [LARGE SCALE GENOMIC DNA]</scope>
    <source>
        <strain evidence="5 6">LOB 377</strain>
    </source>
</reference>
<keyword evidence="1 3" id="KW-0732">Signal</keyword>
<feature type="region of interest" description="Disordered" evidence="2">
    <location>
        <begin position="386"/>
        <end position="431"/>
    </location>
</feature>
<dbReference type="Proteomes" id="UP000637074">
    <property type="component" value="Unassembled WGS sequence"/>
</dbReference>
<evidence type="ECO:0000313" key="6">
    <source>
        <dbReference type="Proteomes" id="UP000637074"/>
    </source>
</evidence>
<dbReference type="InterPro" id="IPR052913">
    <property type="entry name" value="Glycopeptide_resist_protein"/>
</dbReference>
<dbReference type="SMART" id="SM01208">
    <property type="entry name" value="G5"/>
    <property type="match status" value="1"/>
</dbReference>
<evidence type="ECO:0000313" key="5">
    <source>
        <dbReference type="EMBL" id="GHH97191.1"/>
    </source>
</evidence>